<protein>
    <submittedName>
        <fullName evidence="1">Uncharacterized protein</fullName>
    </submittedName>
</protein>
<proteinExistence type="predicted"/>
<accession>A0AA97PJ18</accession>
<sequence length="37" mass="3768">MAGLVDKGFELGLGVGRHGVRVACDGESAGNGWAKPR</sequence>
<evidence type="ECO:0000313" key="1">
    <source>
        <dbReference type="EMBL" id="ELQ36392.1"/>
    </source>
</evidence>
<dbReference type="AlphaFoldDB" id="A0AA97PJ18"/>
<organism evidence="1">
    <name type="scientific">Pyricularia oryzae (strain Y34)</name>
    <name type="common">Rice blast fungus</name>
    <name type="synonym">Magnaporthe oryzae</name>
    <dbReference type="NCBI Taxonomy" id="1143189"/>
    <lineage>
        <taxon>Eukaryota</taxon>
        <taxon>Fungi</taxon>
        <taxon>Dikarya</taxon>
        <taxon>Ascomycota</taxon>
        <taxon>Pezizomycotina</taxon>
        <taxon>Sordariomycetes</taxon>
        <taxon>Sordariomycetidae</taxon>
        <taxon>Magnaporthales</taxon>
        <taxon>Pyriculariaceae</taxon>
        <taxon>Pyricularia</taxon>
    </lineage>
</organism>
<reference evidence="1" key="1">
    <citation type="journal article" date="2012" name="PLoS Genet.">
        <title>Comparative analysis of the genomes of two field isolates of the rice blast fungus Magnaporthe oryzae.</title>
        <authorList>
            <person name="Xue M."/>
            <person name="Yang J."/>
            <person name="Li Z."/>
            <person name="Hu S."/>
            <person name="Yao N."/>
            <person name="Dean R.A."/>
            <person name="Zhao W."/>
            <person name="Shen M."/>
            <person name="Zhang H."/>
            <person name="Li C."/>
            <person name="Liu L."/>
            <person name="Cao L."/>
            <person name="Xu X."/>
            <person name="Xing Y."/>
            <person name="Hsiang T."/>
            <person name="Zhang Z."/>
            <person name="Xu J.R."/>
            <person name="Peng Y.L."/>
        </authorList>
    </citation>
    <scope>NUCLEOTIDE SEQUENCE</scope>
    <source>
        <strain evidence="1">Y34</strain>
    </source>
</reference>
<gene>
    <name evidence="1" type="ORF">OOU_Y34scaffold00665g16</name>
</gene>
<dbReference type="Proteomes" id="UP000011086">
    <property type="component" value="Unassembled WGS sequence"/>
</dbReference>
<dbReference type="EMBL" id="JH793378">
    <property type="protein sequence ID" value="ELQ36392.1"/>
    <property type="molecule type" value="Genomic_DNA"/>
</dbReference>
<name>A0AA97PJ18_PYRO3</name>